<dbReference type="EC" id="3.5.1.89" evidence="2"/>
<dbReference type="STRING" id="764103.G7EA68"/>
<comment type="caution">
    <text evidence="4">The sequence shown here is derived from an EMBL/GenBank/DDBJ whole genome shotgun (WGS) entry which is preliminary data.</text>
</comment>
<reference evidence="4 5" key="1">
    <citation type="journal article" date="2011" name="J. Gen. Appl. Microbiol.">
        <title>Draft genome sequencing of the enigmatic basidiomycete Mixia osmundae.</title>
        <authorList>
            <person name="Nishida H."/>
            <person name="Nagatsuka Y."/>
            <person name="Sugiyama J."/>
        </authorList>
    </citation>
    <scope>NUCLEOTIDE SEQUENCE [LARGE SCALE GENOMIC DNA]</scope>
    <source>
        <strain evidence="5">CBS 9802 / IAM 14324 / JCM 22182 / KY 12970</strain>
    </source>
</reference>
<dbReference type="OMA" id="KVCHDSA"/>
<feature type="domain" description="DUF7402" evidence="3">
    <location>
        <begin position="501"/>
        <end position="634"/>
    </location>
</feature>
<proteinExistence type="inferred from homology"/>
<reference evidence="4 5" key="2">
    <citation type="journal article" date="2012" name="Open Biol.">
        <title>Characteristics of nucleosomes and linker DNA regions on the genome of the basidiomycete Mixia osmundae revealed by mono- and dinucleosome mapping.</title>
        <authorList>
            <person name="Nishida H."/>
            <person name="Kondo S."/>
            <person name="Matsumoto T."/>
            <person name="Suzuki Y."/>
            <person name="Yoshikawa H."/>
            <person name="Taylor T.D."/>
            <person name="Sugiyama J."/>
        </authorList>
    </citation>
    <scope>NUCLEOTIDE SEQUENCE [LARGE SCALE GENOMIC DNA]</scope>
    <source>
        <strain evidence="5">CBS 9802 / IAM 14324 / JCM 22182 / KY 12970</strain>
    </source>
</reference>
<protein>
    <recommendedName>
        <fullName evidence="2">N-acetylglucosaminylphosphatidylinositol deacetylase</fullName>
        <ecNumber evidence="2">3.5.1.89</ecNumber>
    </recommendedName>
</protein>
<dbReference type="SUPFAM" id="SSF49785">
    <property type="entry name" value="Galactose-binding domain-like"/>
    <property type="match status" value="2"/>
</dbReference>
<organism evidence="4 5">
    <name type="scientific">Mixia osmundae (strain CBS 9802 / IAM 14324 / JCM 22182 / KY 12970)</name>
    <dbReference type="NCBI Taxonomy" id="764103"/>
    <lineage>
        <taxon>Eukaryota</taxon>
        <taxon>Fungi</taxon>
        <taxon>Dikarya</taxon>
        <taxon>Basidiomycota</taxon>
        <taxon>Pucciniomycotina</taxon>
        <taxon>Mixiomycetes</taxon>
        <taxon>Mixiales</taxon>
        <taxon>Mixiaceae</taxon>
        <taxon>Mixia</taxon>
    </lineage>
</organism>
<sequence>MRAFIPTLFYLADSVARASSLCTGGTVIIVAHPDDDLLFVSPDMLNDISSERCTTTVYATSGDNGEDAAYYLSREQGVETAWADAINSNSSSSGDWTTSQFTLSGLTVRKRTHTRSTGISKLFLRAFDGGFGGHGTTLSGDESLQCLYQSSCTSLGTVDNSNSFTLDSLQTFLAALIVQQKPAIVRTLDYRIAYGAGDHSDHATIARIVLASAALVPSSVPFKLIGYQGYPIANLNANLDTIETQEKTSVFYDYTPFDANECANATACAGRPETAWLARQYESGIPLSFPQPNSTSDPVVTTTQQAQAAATTTCAALAPSTYPAVSLAKAFTVLGVRMIVEPVSAAITDANIALNATASASSEDVCTGQKASSAIDGIVGGYQGAGNISNEWATLGGKANSWLQLTWTQPQTISRVQLFDRPNLKDWVTSGTLLFGDNSTVDVGALYNNGSTATEIRFTPRVSSTLRFSVLSVGNSTSDIGLSEIRVFSTTPGQFFTSAGNLALSAVATASSANAATRQLAKKAIDGVLSGYPTNPGAEWATIGGGVGSWLLLRWPKAVSVSSVTLFDRPNHNDQILAGQLIFSDNSTIPVTSLKNDGSATVFTFPSRNTTSLKFKVLQVSNTTSNVGLSEIQVN</sequence>
<dbReference type="SUPFAM" id="SSF102588">
    <property type="entry name" value="LmbE-like"/>
    <property type="match status" value="1"/>
</dbReference>
<feature type="domain" description="DUF7402" evidence="3">
    <location>
        <begin position="351"/>
        <end position="488"/>
    </location>
</feature>
<dbReference type="HOGENOM" id="CLU_017226_0_0_1"/>
<dbReference type="EMBL" id="BABT02000229">
    <property type="protein sequence ID" value="GAA99728.1"/>
    <property type="molecule type" value="Genomic_DNA"/>
</dbReference>
<dbReference type="GO" id="GO:0000225">
    <property type="term" value="F:N-acetylglucosaminylphosphatidylinositol deacetylase activity"/>
    <property type="evidence" value="ECO:0007669"/>
    <property type="project" value="UniProtKB-EC"/>
</dbReference>
<dbReference type="Pfam" id="PF24135">
    <property type="entry name" value="DUF7402"/>
    <property type="match status" value="2"/>
</dbReference>
<dbReference type="OrthoDB" id="2526946at2759"/>
<dbReference type="Gene3D" id="2.60.120.260">
    <property type="entry name" value="Galactose-binding domain-like"/>
    <property type="match status" value="2"/>
</dbReference>
<evidence type="ECO:0000256" key="1">
    <source>
        <dbReference type="ARBA" id="ARBA00006066"/>
    </source>
</evidence>
<accession>G7EA68</accession>
<dbReference type="RefSeq" id="XP_014566057.1">
    <property type="nucleotide sequence ID" value="XM_014710571.1"/>
</dbReference>
<keyword evidence="5" id="KW-1185">Reference proteome</keyword>
<dbReference type="AlphaFoldDB" id="G7EA68"/>
<evidence type="ECO:0000313" key="4">
    <source>
        <dbReference type="EMBL" id="GAA99728.1"/>
    </source>
</evidence>
<dbReference type="GO" id="GO:0005783">
    <property type="term" value="C:endoplasmic reticulum"/>
    <property type="evidence" value="ECO:0007669"/>
    <property type="project" value="TreeGrafter"/>
</dbReference>
<gene>
    <name evidence="4" type="primary">Mo06431</name>
    <name evidence="4" type="ORF">E5Q_06431</name>
</gene>
<dbReference type="InterPro" id="IPR003737">
    <property type="entry name" value="GlcNAc_PI_deacetylase-related"/>
</dbReference>
<evidence type="ECO:0000259" key="3">
    <source>
        <dbReference type="Pfam" id="PF24135"/>
    </source>
</evidence>
<name>G7EA68_MIXOS</name>
<dbReference type="PANTHER" id="PTHR12993:SF23">
    <property type="entry name" value="N-ACETYLGLUCOSAMINYLPHOSPHATIDYLINOSITOL DEACETYLASE"/>
    <property type="match status" value="1"/>
</dbReference>
<evidence type="ECO:0000256" key="2">
    <source>
        <dbReference type="ARBA" id="ARBA00012176"/>
    </source>
</evidence>
<dbReference type="Proteomes" id="UP000009131">
    <property type="component" value="Unassembled WGS sequence"/>
</dbReference>
<dbReference type="InterPro" id="IPR008979">
    <property type="entry name" value="Galactose-bd-like_sf"/>
</dbReference>
<dbReference type="PANTHER" id="PTHR12993">
    <property type="entry name" value="N-ACETYLGLUCOSAMINYL-PHOSPHATIDYLINOSITOL DE-N-ACETYLASE-RELATED"/>
    <property type="match status" value="1"/>
</dbReference>
<comment type="similarity">
    <text evidence="1">Belongs to the PIGL family.</text>
</comment>
<evidence type="ECO:0000313" key="5">
    <source>
        <dbReference type="Proteomes" id="UP000009131"/>
    </source>
</evidence>
<dbReference type="eggNOG" id="ENOG502RYDG">
    <property type="taxonomic scope" value="Eukaryota"/>
</dbReference>
<dbReference type="InParanoid" id="G7EA68"/>
<dbReference type="Gene3D" id="3.40.50.10320">
    <property type="entry name" value="LmbE-like"/>
    <property type="match status" value="1"/>
</dbReference>
<dbReference type="InterPro" id="IPR024078">
    <property type="entry name" value="LmbE-like_dom_sf"/>
</dbReference>
<dbReference type="InterPro" id="IPR055826">
    <property type="entry name" value="DUF7402"/>
</dbReference>